<dbReference type="PANTHER" id="PTHR30469">
    <property type="entry name" value="MULTIDRUG RESISTANCE PROTEIN MDTA"/>
    <property type="match status" value="1"/>
</dbReference>
<dbReference type="Gene3D" id="2.40.420.20">
    <property type="match status" value="1"/>
</dbReference>
<evidence type="ECO:0000259" key="4">
    <source>
        <dbReference type="Pfam" id="PF25973"/>
    </source>
</evidence>
<feature type="transmembrane region" description="Helical" evidence="2">
    <location>
        <begin position="20"/>
        <end position="38"/>
    </location>
</feature>
<dbReference type="InterPro" id="IPR058637">
    <property type="entry name" value="YknX-like_C"/>
</dbReference>
<dbReference type="Gene3D" id="2.40.30.170">
    <property type="match status" value="1"/>
</dbReference>
<dbReference type="SUPFAM" id="SSF111369">
    <property type="entry name" value="HlyD-like secretion proteins"/>
    <property type="match status" value="1"/>
</dbReference>
<accession>A0A160TR15</accession>
<feature type="region of interest" description="Disordered" evidence="1">
    <location>
        <begin position="364"/>
        <end position="394"/>
    </location>
</feature>
<keyword evidence="2" id="KW-1133">Transmembrane helix</keyword>
<evidence type="ECO:0000256" key="2">
    <source>
        <dbReference type="SAM" id="Phobius"/>
    </source>
</evidence>
<gene>
    <name evidence="6" type="ORF">MGWOODY_Smn3208</name>
</gene>
<dbReference type="Gene3D" id="2.40.50.100">
    <property type="match status" value="1"/>
</dbReference>
<organism evidence="6">
    <name type="scientific">hydrothermal vent metagenome</name>
    <dbReference type="NCBI Taxonomy" id="652676"/>
    <lineage>
        <taxon>unclassified sequences</taxon>
        <taxon>metagenomes</taxon>
        <taxon>ecological metagenomes</taxon>
    </lineage>
</organism>
<dbReference type="InterPro" id="IPR058792">
    <property type="entry name" value="Beta-barrel_RND_2"/>
</dbReference>
<dbReference type="Gene3D" id="1.10.287.470">
    <property type="entry name" value="Helix hairpin bin"/>
    <property type="match status" value="1"/>
</dbReference>
<name>A0A160TR15_9ZZZZ</name>
<dbReference type="Pfam" id="PF25954">
    <property type="entry name" value="Beta-barrel_RND_2"/>
    <property type="match status" value="1"/>
</dbReference>
<protein>
    <submittedName>
        <fullName evidence="6">Probable Co/Zn/Cd efflux system membrane fusion protein</fullName>
    </submittedName>
</protein>
<keyword evidence="2" id="KW-0472">Membrane</keyword>
<reference evidence="6" key="1">
    <citation type="submission" date="2015-10" db="EMBL/GenBank/DDBJ databases">
        <authorList>
            <person name="Gilbert D.G."/>
        </authorList>
    </citation>
    <scope>NUCLEOTIDE SEQUENCE</scope>
</reference>
<evidence type="ECO:0000259" key="3">
    <source>
        <dbReference type="Pfam" id="PF25954"/>
    </source>
</evidence>
<dbReference type="InterPro" id="IPR058647">
    <property type="entry name" value="BSH_CzcB-like"/>
</dbReference>
<dbReference type="EMBL" id="CZQE01000351">
    <property type="protein sequence ID" value="CUS46229.1"/>
    <property type="molecule type" value="Genomic_DNA"/>
</dbReference>
<keyword evidence="2" id="KW-0812">Transmembrane</keyword>
<feature type="domain" description="YknX-like C-terminal permuted SH3-like" evidence="5">
    <location>
        <begin position="316"/>
        <end position="383"/>
    </location>
</feature>
<dbReference type="GO" id="GO:0015562">
    <property type="term" value="F:efflux transmembrane transporter activity"/>
    <property type="evidence" value="ECO:0007669"/>
    <property type="project" value="TreeGrafter"/>
</dbReference>
<dbReference type="Pfam" id="PF25973">
    <property type="entry name" value="BSH_CzcB"/>
    <property type="match status" value="1"/>
</dbReference>
<dbReference type="NCBIfam" id="TIGR01730">
    <property type="entry name" value="RND_mfp"/>
    <property type="match status" value="1"/>
</dbReference>
<dbReference type="PANTHER" id="PTHR30469:SF37">
    <property type="entry name" value="RAGD PROTEIN"/>
    <property type="match status" value="1"/>
</dbReference>
<evidence type="ECO:0000256" key="1">
    <source>
        <dbReference type="SAM" id="MobiDB-lite"/>
    </source>
</evidence>
<dbReference type="AlphaFoldDB" id="A0A160TR15"/>
<sequence length="394" mass="41238">MLETRIDTVDSRPRTNLRLFAIVAVAIALLLVAFGIFSRMRAESSLTRWTDAQSTPVVTIIRPKAAEKVEALTLPGSVQAYNSAAIYARTTGYISRWFVDIGDPVRAGQVLAVLDAPEVDQQVAAARADLQTAQANRALAQSTATRWNNLLAKDAVSKQETDEKIGDLAAKTAIANAANANVRRLGALQGFTHLVAPFSGVVTSRSTQIGALVTAGTAASTPLFTVADIGRMRIYVRVPQPYSGAFHPGLHASLNVPEYPGRDFDIQLVRSAGAVDPQSGTVLMEFQAANGDKALKPGAYAQVKLPLGAGSPGAGVRLPPSAMIIGENGTQVAVIGPDGKALLKTVTIGRDNGDNVEISAGLSANDRVIDNPPDSLQTGDAVRTAKPGATRAAS</sequence>
<feature type="domain" description="CusB-like beta-barrel" evidence="3">
    <location>
        <begin position="236"/>
        <end position="305"/>
    </location>
</feature>
<feature type="domain" description="CzcB-like barrel-sandwich hybrid" evidence="4">
    <location>
        <begin position="83"/>
        <end position="228"/>
    </location>
</feature>
<dbReference type="InterPro" id="IPR006143">
    <property type="entry name" value="RND_pump_MFP"/>
</dbReference>
<evidence type="ECO:0000259" key="5">
    <source>
        <dbReference type="Pfam" id="PF25989"/>
    </source>
</evidence>
<proteinExistence type="predicted"/>
<evidence type="ECO:0000313" key="6">
    <source>
        <dbReference type="EMBL" id="CUS46229.1"/>
    </source>
</evidence>
<dbReference type="GO" id="GO:1990281">
    <property type="term" value="C:efflux pump complex"/>
    <property type="evidence" value="ECO:0007669"/>
    <property type="project" value="TreeGrafter"/>
</dbReference>
<dbReference type="Pfam" id="PF25989">
    <property type="entry name" value="YknX_C"/>
    <property type="match status" value="1"/>
</dbReference>